<keyword evidence="5" id="KW-1185">Reference proteome</keyword>
<dbReference type="Pfam" id="PF26107">
    <property type="entry name" value="BrxR_CTD"/>
    <property type="match status" value="1"/>
</dbReference>
<dbReference type="InterPro" id="IPR059019">
    <property type="entry name" value="WHD_CapW"/>
</dbReference>
<name>A0A5J6LBP3_9GAMM</name>
<evidence type="ECO:0000313" key="4">
    <source>
        <dbReference type="EMBL" id="QEW05890.1"/>
    </source>
</evidence>
<gene>
    <name evidence="4" type="ORF">F5I99_04970</name>
</gene>
<dbReference type="InterPro" id="IPR016634">
    <property type="entry name" value="CapW-like"/>
</dbReference>
<feature type="domain" description="WYL" evidence="1">
    <location>
        <begin position="119"/>
        <end position="186"/>
    </location>
</feature>
<dbReference type="PROSITE" id="PS52050">
    <property type="entry name" value="WYL"/>
    <property type="match status" value="1"/>
</dbReference>
<dbReference type="EMBL" id="CP044222">
    <property type="protein sequence ID" value="QEW05890.1"/>
    <property type="molecule type" value="Genomic_DNA"/>
</dbReference>
<reference evidence="4 5" key="1">
    <citation type="submission" date="2019-09" db="EMBL/GenBank/DDBJ databases">
        <title>Nitrincola iocasae sp. nov., a bacterium isolated from the sediment collected at a cold seep field in South China Sea.</title>
        <authorList>
            <person name="Zhang H."/>
            <person name="Wang H."/>
            <person name="Li C."/>
        </authorList>
    </citation>
    <scope>NUCLEOTIDE SEQUENCE [LARGE SCALE GENOMIC DNA]</scope>
    <source>
        <strain evidence="4 5">KXZD1103</strain>
    </source>
</reference>
<evidence type="ECO:0000259" key="3">
    <source>
        <dbReference type="Pfam" id="PF26109"/>
    </source>
</evidence>
<dbReference type="Proteomes" id="UP000325606">
    <property type="component" value="Chromosome"/>
</dbReference>
<dbReference type="InterPro" id="IPR026881">
    <property type="entry name" value="WYL_dom"/>
</dbReference>
<dbReference type="PANTHER" id="PTHR34580:SF3">
    <property type="entry name" value="PROTEIN PAFB"/>
    <property type="match status" value="1"/>
</dbReference>
<dbReference type="Pfam" id="PF13280">
    <property type="entry name" value="WYL"/>
    <property type="match status" value="1"/>
</dbReference>
<dbReference type="RefSeq" id="WP_151053929.1">
    <property type="nucleotide sequence ID" value="NZ_CP044222.1"/>
</dbReference>
<sequence>MVTEKHEVLLRMRAIELLALWEGRIITNRLVDWFGVSRQQASLDIKRYVSERNPGSLVYSPSAKGYVPSPNFHPVISHGHVSEYLNLIAGIPKEPIAITLEANDHITAIQLPDCSVMPEVLREVIKACKAKFSLEIIYASMSNPTPHNRSISPHTLIYTGFRWHVRAFCHTRQEYRDFILSRIFEPKLSKAQYVGSSNDYLWNEFFTLILIANQHLSLEQKKLIEQDFCMSNGKLEVHVRKALAHYVLQRFQVGITDVDASEKLRFPVMIAKKCKVQLENLLFESEEKEELPSLNLVTSPKKSKMDT</sequence>
<evidence type="ECO:0000313" key="5">
    <source>
        <dbReference type="Proteomes" id="UP000325606"/>
    </source>
</evidence>
<organism evidence="4 5">
    <name type="scientific">Nitrincola iocasae</name>
    <dbReference type="NCBI Taxonomy" id="2614693"/>
    <lineage>
        <taxon>Bacteria</taxon>
        <taxon>Pseudomonadati</taxon>
        <taxon>Pseudomonadota</taxon>
        <taxon>Gammaproteobacteria</taxon>
        <taxon>Oceanospirillales</taxon>
        <taxon>Oceanospirillaceae</taxon>
        <taxon>Nitrincola</taxon>
    </lineage>
</organism>
<accession>A0A5J6LBP3</accession>
<evidence type="ECO:0000259" key="2">
    <source>
        <dbReference type="Pfam" id="PF26107"/>
    </source>
</evidence>
<proteinExistence type="predicted"/>
<dbReference type="AlphaFoldDB" id="A0A5J6LBP3"/>
<feature type="domain" description="DNA-binding transcriptional repressor CapW winged helix-turn-helix" evidence="3">
    <location>
        <begin position="7"/>
        <end position="89"/>
    </location>
</feature>
<feature type="domain" description="DNA-binding transcriptional repressor CapW C-terminal dimerisation" evidence="2">
    <location>
        <begin position="206"/>
        <end position="271"/>
    </location>
</feature>
<dbReference type="KEGG" id="nik:F5I99_04970"/>
<evidence type="ECO:0000259" key="1">
    <source>
        <dbReference type="Pfam" id="PF13280"/>
    </source>
</evidence>
<dbReference type="Pfam" id="PF26109">
    <property type="entry name" value="WHD_BrxR"/>
    <property type="match status" value="1"/>
</dbReference>
<dbReference type="PANTHER" id="PTHR34580">
    <property type="match status" value="1"/>
</dbReference>
<protein>
    <submittedName>
        <fullName evidence="4">WYL domain-containing protein</fullName>
    </submittedName>
</protein>
<dbReference type="InterPro" id="IPR051534">
    <property type="entry name" value="CBASS_pafABC_assoc_protein"/>
</dbReference>
<dbReference type="PIRSF" id="PIRSF015558">
    <property type="entry name" value="Txn_reg_DeoR_prd"/>
    <property type="match status" value="1"/>
</dbReference>
<dbReference type="InterPro" id="IPR059020">
    <property type="entry name" value="CapW_CTD"/>
</dbReference>